<evidence type="ECO:0000313" key="1">
    <source>
        <dbReference type="EMBL" id="GBP06812.1"/>
    </source>
</evidence>
<dbReference type="Proteomes" id="UP000299102">
    <property type="component" value="Unassembled WGS sequence"/>
</dbReference>
<accession>A0A4C1SX96</accession>
<organism evidence="1 2">
    <name type="scientific">Eumeta variegata</name>
    <name type="common">Bagworm moth</name>
    <name type="synonym">Eumeta japonica</name>
    <dbReference type="NCBI Taxonomy" id="151549"/>
    <lineage>
        <taxon>Eukaryota</taxon>
        <taxon>Metazoa</taxon>
        <taxon>Ecdysozoa</taxon>
        <taxon>Arthropoda</taxon>
        <taxon>Hexapoda</taxon>
        <taxon>Insecta</taxon>
        <taxon>Pterygota</taxon>
        <taxon>Neoptera</taxon>
        <taxon>Endopterygota</taxon>
        <taxon>Lepidoptera</taxon>
        <taxon>Glossata</taxon>
        <taxon>Ditrysia</taxon>
        <taxon>Tineoidea</taxon>
        <taxon>Psychidae</taxon>
        <taxon>Oiketicinae</taxon>
        <taxon>Eumeta</taxon>
    </lineage>
</organism>
<reference evidence="1 2" key="1">
    <citation type="journal article" date="2019" name="Commun. Biol.">
        <title>The bagworm genome reveals a unique fibroin gene that provides high tensile strength.</title>
        <authorList>
            <person name="Kono N."/>
            <person name="Nakamura H."/>
            <person name="Ohtoshi R."/>
            <person name="Tomita M."/>
            <person name="Numata K."/>
            <person name="Arakawa K."/>
        </authorList>
    </citation>
    <scope>NUCLEOTIDE SEQUENCE [LARGE SCALE GENOMIC DNA]</scope>
</reference>
<evidence type="ECO:0000313" key="2">
    <source>
        <dbReference type="Proteomes" id="UP000299102"/>
    </source>
</evidence>
<keyword evidence="2" id="KW-1185">Reference proteome</keyword>
<sequence length="109" mass="12626">MRPAFDHWSAPTRSGKSCLKRTTCIPVYRMEWFTTSFSITPRVRANSIMSLDLIRSELIRLGLRFKVVLQWKQQRRSEWQQGAGSKLRAGLSSNPVVELKLKYRSGPRS</sequence>
<comment type="caution">
    <text evidence="1">The sequence shown here is derived from an EMBL/GenBank/DDBJ whole genome shotgun (WGS) entry which is preliminary data.</text>
</comment>
<proteinExistence type="predicted"/>
<dbReference type="EMBL" id="BGZK01004091">
    <property type="protein sequence ID" value="GBP06812.1"/>
    <property type="molecule type" value="Genomic_DNA"/>
</dbReference>
<dbReference type="AlphaFoldDB" id="A0A4C1SX96"/>
<protein>
    <submittedName>
        <fullName evidence="1">Uncharacterized protein</fullName>
    </submittedName>
</protein>
<gene>
    <name evidence="1" type="ORF">EVAR_96883_1</name>
</gene>
<name>A0A4C1SX96_EUMVA</name>